<dbReference type="Proteomes" id="UP000472241">
    <property type="component" value="Unplaced"/>
</dbReference>
<keyword evidence="3" id="KW-1185">Reference proteome</keyword>
<name>A0A667HW26_LYNCA</name>
<accession>A0A667HW26</accession>
<evidence type="ECO:0000256" key="1">
    <source>
        <dbReference type="SAM" id="Phobius"/>
    </source>
</evidence>
<proteinExistence type="predicted"/>
<protein>
    <submittedName>
        <fullName evidence="2">ATP binding cassette subfamily A member 6</fullName>
    </submittedName>
</protein>
<dbReference type="Ensembl" id="ENSLCNT00005034313.1">
    <property type="protein sequence ID" value="ENSLCNP00005030734.1"/>
    <property type="gene ID" value="ENSLCNG00005020012.1"/>
</dbReference>
<dbReference type="AlphaFoldDB" id="A0A667HW26"/>
<keyword evidence="1" id="KW-1133">Transmembrane helix</keyword>
<sequence length="184" mass="21597">MNMKQKSVYHQTQALLHKNFLKKWRMKRESLLEWIFPILLGLYMGLFSHFREKTYFPEIPPQALGRADNFNNSIGVVYTPVSDITQQIVNKTTFAPFVKERRLIGVPNQKSMDKLLLDSFADLVGIIFNDAFSYKLKFVQGYNIPFLKEDLFTGDFPYKISLWYFPCFQPKEVGMGNRDAFDRT</sequence>
<reference evidence="2" key="1">
    <citation type="submission" date="2025-08" db="UniProtKB">
        <authorList>
            <consortium name="Ensembl"/>
        </authorList>
    </citation>
    <scope>IDENTIFICATION</scope>
</reference>
<keyword evidence="1" id="KW-0472">Membrane</keyword>
<evidence type="ECO:0000313" key="2">
    <source>
        <dbReference type="Ensembl" id="ENSLCNP00005030734.1"/>
    </source>
</evidence>
<gene>
    <name evidence="2" type="primary">ABCA6</name>
</gene>
<keyword evidence="1" id="KW-0812">Transmembrane</keyword>
<evidence type="ECO:0000313" key="3">
    <source>
        <dbReference type="Proteomes" id="UP000472241"/>
    </source>
</evidence>
<organism evidence="2 3">
    <name type="scientific">Lynx canadensis</name>
    <name type="common">Canada lynx</name>
    <name type="synonym">Felis canadensis</name>
    <dbReference type="NCBI Taxonomy" id="61383"/>
    <lineage>
        <taxon>Eukaryota</taxon>
        <taxon>Metazoa</taxon>
        <taxon>Chordata</taxon>
        <taxon>Craniata</taxon>
        <taxon>Vertebrata</taxon>
        <taxon>Euteleostomi</taxon>
        <taxon>Mammalia</taxon>
        <taxon>Eutheria</taxon>
        <taxon>Laurasiatheria</taxon>
        <taxon>Carnivora</taxon>
        <taxon>Feliformia</taxon>
        <taxon>Felidae</taxon>
        <taxon>Felinae</taxon>
        <taxon>Lynx</taxon>
    </lineage>
</organism>
<reference evidence="2" key="2">
    <citation type="submission" date="2025-09" db="UniProtKB">
        <authorList>
            <consortium name="Ensembl"/>
        </authorList>
    </citation>
    <scope>IDENTIFICATION</scope>
</reference>
<feature type="transmembrane region" description="Helical" evidence="1">
    <location>
        <begin position="31"/>
        <end position="50"/>
    </location>
</feature>